<protein>
    <submittedName>
        <fullName evidence="5">NTE family protein</fullName>
    </submittedName>
</protein>
<accession>A0A1I5W9U4</accession>
<dbReference type="EMBL" id="FOXX01000001">
    <property type="protein sequence ID" value="SFQ16397.1"/>
    <property type="molecule type" value="Genomic_DNA"/>
</dbReference>
<dbReference type="Proteomes" id="UP000182762">
    <property type="component" value="Unassembled WGS sequence"/>
</dbReference>
<name>A0A1I5W9U4_9BACI</name>
<dbReference type="PANTHER" id="PTHR46394">
    <property type="entry name" value="ANNEXIN"/>
    <property type="match status" value="1"/>
</dbReference>
<evidence type="ECO:0000256" key="2">
    <source>
        <dbReference type="PROSITE-ProRule" id="PRU01161"/>
    </source>
</evidence>
<dbReference type="InterPro" id="IPR016035">
    <property type="entry name" value="Acyl_Trfase/lysoPLipase"/>
</dbReference>
<dbReference type="PROSITE" id="PS51635">
    <property type="entry name" value="PNPLA"/>
    <property type="match status" value="1"/>
</dbReference>
<comment type="caution">
    <text evidence="5">The sequence shown here is derived from an EMBL/GenBank/DDBJ whole genome shotgun (WGS) entry which is preliminary data.</text>
</comment>
<keyword evidence="2" id="KW-0378">Hydrolase</keyword>
<sequence length="294" mass="32830">MYIDGVFAGGGIKGFALVGALQAVENKGLIYRRLAGTSAGAIISAFIVAGYTSRDIQKMLEEMELSDLLDSRASLLPAKWGKWLLLYWRLGLYKGDRLELWIEEKLKARGIYSFGDVPKHALRIIASDITDGKIVVIPDDLPSYGIKPETFSVAKAVRMSCSLPYFFEPVKLKANSGVKIIVDGGVLSNFPMWLFQKRDQPKVRPVLGVKFSSPEDSVQSAEIHNAIDLFGALFDTMKNAHDARHISKKHERDIIFLPVDSTLTTEFGLTEEKKEELISLGRERANAFLKTWTY</sequence>
<keyword evidence="3" id="KW-0812">Transmembrane</keyword>
<reference evidence="5 6" key="1">
    <citation type="submission" date="2016-10" db="EMBL/GenBank/DDBJ databases">
        <authorList>
            <person name="Varghese N."/>
            <person name="Submissions S."/>
        </authorList>
    </citation>
    <scope>NUCLEOTIDE SEQUENCE [LARGE SCALE GENOMIC DNA]</scope>
    <source>
        <strain evidence="5 6">DSM 13796</strain>
    </source>
</reference>
<dbReference type="PANTHER" id="PTHR46394:SF1">
    <property type="entry name" value="PNPLA DOMAIN-CONTAINING PROTEIN"/>
    <property type="match status" value="1"/>
</dbReference>
<feature type="short sequence motif" description="DGA/G" evidence="2">
    <location>
        <begin position="183"/>
        <end position="185"/>
    </location>
</feature>
<evidence type="ECO:0000256" key="1">
    <source>
        <dbReference type="ARBA" id="ARBA00023098"/>
    </source>
</evidence>
<dbReference type="Pfam" id="PF01734">
    <property type="entry name" value="Patatin"/>
    <property type="match status" value="1"/>
</dbReference>
<proteinExistence type="predicted"/>
<evidence type="ECO:0000313" key="5">
    <source>
        <dbReference type="EMBL" id="SFQ16397.1"/>
    </source>
</evidence>
<dbReference type="InterPro" id="IPR052580">
    <property type="entry name" value="Lipid_Hydrolase"/>
</dbReference>
<organism evidence="5 6">
    <name type="scientific">Priestia endophytica DSM 13796</name>
    <dbReference type="NCBI Taxonomy" id="1121089"/>
    <lineage>
        <taxon>Bacteria</taxon>
        <taxon>Bacillati</taxon>
        <taxon>Bacillota</taxon>
        <taxon>Bacilli</taxon>
        <taxon>Bacillales</taxon>
        <taxon>Bacillaceae</taxon>
        <taxon>Priestia</taxon>
    </lineage>
</organism>
<keyword evidence="2" id="KW-0442">Lipid degradation</keyword>
<feature type="short sequence motif" description="GXSXG" evidence="2">
    <location>
        <begin position="36"/>
        <end position="40"/>
    </location>
</feature>
<dbReference type="CDD" id="cd07207">
    <property type="entry name" value="Pat_ExoU_VipD_like"/>
    <property type="match status" value="1"/>
</dbReference>
<feature type="short sequence motif" description="GXGXXG" evidence="2">
    <location>
        <begin position="9"/>
        <end position="14"/>
    </location>
</feature>
<gene>
    <name evidence="5" type="ORF">SAMN02745910_00459</name>
</gene>
<feature type="active site" description="Proton acceptor" evidence="2">
    <location>
        <position position="183"/>
    </location>
</feature>
<dbReference type="InterPro" id="IPR002641">
    <property type="entry name" value="PNPLA_dom"/>
</dbReference>
<dbReference type="Gene3D" id="3.40.1090.10">
    <property type="entry name" value="Cytosolic phospholipase A2 catalytic domain"/>
    <property type="match status" value="2"/>
</dbReference>
<dbReference type="RefSeq" id="WP_061801957.1">
    <property type="nucleotide sequence ID" value="NZ_FOXX01000001.1"/>
</dbReference>
<evidence type="ECO:0000256" key="3">
    <source>
        <dbReference type="SAM" id="Phobius"/>
    </source>
</evidence>
<evidence type="ECO:0000313" key="6">
    <source>
        <dbReference type="Proteomes" id="UP000182762"/>
    </source>
</evidence>
<feature type="domain" description="PNPLA" evidence="4">
    <location>
        <begin position="5"/>
        <end position="196"/>
    </location>
</feature>
<feature type="transmembrane region" description="Helical" evidence="3">
    <location>
        <begin position="34"/>
        <end position="53"/>
    </location>
</feature>
<keyword evidence="6" id="KW-1185">Reference proteome</keyword>
<feature type="active site" description="Nucleophile" evidence="2">
    <location>
        <position position="38"/>
    </location>
</feature>
<dbReference type="SUPFAM" id="SSF52151">
    <property type="entry name" value="FabD/lysophospholipase-like"/>
    <property type="match status" value="1"/>
</dbReference>
<dbReference type="GeneID" id="93709232"/>
<keyword evidence="3" id="KW-1133">Transmembrane helix</keyword>
<keyword evidence="1 2" id="KW-0443">Lipid metabolism</keyword>
<keyword evidence="3" id="KW-0472">Membrane</keyword>
<evidence type="ECO:0000259" key="4">
    <source>
        <dbReference type="PROSITE" id="PS51635"/>
    </source>
</evidence>